<dbReference type="PANTHER" id="PTHR47634:SF5">
    <property type="entry name" value="OS09G0552300 PROTEIN"/>
    <property type="match status" value="1"/>
</dbReference>
<dbReference type="PROSITE" id="PS50011">
    <property type="entry name" value="PROTEIN_KINASE_DOM"/>
    <property type="match status" value="1"/>
</dbReference>
<dbReference type="FunFam" id="1.10.510.10:FF:000339">
    <property type="entry name" value="Serine/threonine-protein kinase SRPK-like protein"/>
    <property type="match status" value="1"/>
</dbReference>
<proteinExistence type="inferred from homology"/>
<dbReference type="PROSITE" id="PS00107">
    <property type="entry name" value="PROTEIN_KINASE_ATP"/>
    <property type="match status" value="1"/>
</dbReference>
<evidence type="ECO:0000256" key="4">
    <source>
        <dbReference type="ARBA" id="ARBA00022741"/>
    </source>
</evidence>
<evidence type="ECO:0000256" key="8">
    <source>
        <dbReference type="ARBA" id="ARBA00048679"/>
    </source>
</evidence>
<evidence type="ECO:0000256" key="7">
    <source>
        <dbReference type="ARBA" id="ARBA00047899"/>
    </source>
</evidence>
<dbReference type="GO" id="GO:0000245">
    <property type="term" value="P:spliceosomal complex assembly"/>
    <property type="evidence" value="ECO:0007669"/>
    <property type="project" value="TreeGrafter"/>
</dbReference>
<dbReference type="AlphaFoldDB" id="A0AAQ3K4G7"/>
<dbReference type="Gene3D" id="3.30.200.20">
    <property type="entry name" value="Phosphorylase Kinase, domain 1"/>
    <property type="match status" value="1"/>
</dbReference>
<comment type="similarity">
    <text evidence="10">Belongs to the protein kinase superfamily.</text>
</comment>
<dbReference type="PROSITE" id="PS00108">
    <property type="entry name" value="PROTEIN_KINASE_ST"/>
    <property type="match status" value="1"/>
</dbReference>
<evidence type="ECO:0000256" key="9">
    <source>
        <dbReference type="PROSITE-ProRule" id="PRU10141"/>
    </source>
</evidence>
<keyword evidence="3" id="KW-0808">Transferase</keyword>
<evidence type="ECO:0000256" key="10">
    <source>
        <dbReference type="RuleBase" id="RU000304"/>
    </source>
</evidence>
<keyword evidence="2 10" id="KW-0723">Serine/threonine-protein kinase</keyword>
<keyword evidence="5 12" id="KW-0418">Kinase</keyword>
<evidence type="ECO:0000256" key="5">
    <source>
        <dbReference type="ARBA" id="ARBA00022777"/>
    </source>
</evidence>
<dbReference type="Gene3D" id="1.10.510.10">
    <property type="entry name" value="Transferase(Phosphotransferase) domain 1"/>
    <property type="match status" value="1"/>
</dbReference>
<accession>A0AAQ3K4G7</accession>
<comment type="catalytic activity">
    <reaction evidence="7">
        <text>L-threonyl-[protein] + ATP = O-phospho-L-threonyl-[protein] + ADP + H(+)</text>
        <dbReference type="Rhea" id="RHEA:46608"/>
        <dbReference type="Rhea" id="RHEA-COMP:11060"/>
        <dbReference type="Rhea" id="RHEA-COMP:11605"/>
        <dbReference type="ChEBI" id="CHEBI:15378"/>
        <dbReference type="ChEBI" id="CHEBI:30013"/>
        <dbReference type="ChEBI" id="CHEBI:30616"/>
        <dbReference type="ChEBI" id="CHEBI:61977"/>
        <dbReference type="ChEBI" id="CHEBI:456216"/>
        <dbReference type="EC" id="2.7.11.1"/>
    </reaction>
</comment>
<feature type="binding site" evidence="9">
    <location>
        <position position="67"/>
    </location>
    <ligand>
        <name>ATP</name>
        <dbReference type="ChEBI" id="CHEBI:30616"/>
    </ligand>
</feature>
<dbReference type="InterPro" id="IPR011009">
    <property type="entry name" value="Kinase-like_dom_sf"/>
</dbReference>
<dbReference type="InterPro" id="IPR000719">
    <property type="entry name" value="Prot_kinase_dom"/>
</dbReference>
<evidence type="ECO:0000256" key="3">
    <source>
        <dbReference type="ARBA" id="ARBA00022679"/>
    </source>
</evidence>
<dbReference type="SUPFAM" id="SSF56112">
    <property type="entry name" value="Protein kinase-like (PK-like)"/>
    <property type="match status" value="1"/>
</dbReference>
<evidence type="ECO:0000259" key="11">
    <source>
        <dbReference type="PROSITE" id="PS50011"/>
    </source>
</evidence>
<dbReference type="Pfam" id="PF00069">
    <property type="entry name" value="Pkinase"/>
    <property type="match status" value="2"/>
</dbReference>
<keyword evidence="4 9" id="KW-0547">Nucleotide-binding</keyword>
<dbReference type="PANTHER" id="PTHR47634">
    <property type="entry name" value="PROTEIN KINASE DOMAIN-CONTAINING PROTEIN-RELATED"/>
    <property type="match status" value="1"/>
</dbReference>
<dbReference type="EMBL" id="CP136892">
    <property type="protein sequence ID" value="WOK99911.1"/>
    <property type="molecule type" value="Genomic_DNA"/>
</dbReference>
<protein>
    <recommendedName>
        <fullName evidence="1">non-specific serine/threonine protein kinase</fullName>
        <ecNumber evidence="1">2.7.11.1</ecNumber>
    </recommendedName>
</protein>
<reference evidence="12 13" key="1">
    <citation type="submission" date="2023-10" db="EMBL/GenBank/DDBJ databases">
        <title>Chromosome-scale genome assembly provides insights into flower coloration mechanisms of Canna indica.</title>
        <authorList>
            <person name="Li C."/>
        </authorList>
    </citation>
    <scope>NUCLEOTIDE SEQUENCE [LARGE SCALE GENOMIC DNA]</scope>
    <source>
        <tissue evidence="12">Flower</tissue>
    </source>
</reference>
<dbReference type="GO" id="GO:0004674">
    <property type="term" value="F:protein serine/threonine kinase activity"/>
    <property type="evidence" value="ECO:0007669"/>
    <property type="project" value="UniProtKB-KW"/>
</dbReference>
<dbReference type="InterPro" id="IPR051334">
    <property type="entry name" value="SRPK"/>
</dbReference>
<evidence type="ECO:0000313" key="13">
    <source>
        <dbReference type="Proteomes" id="UP001327560"/>
    </source>
</evidence>
<dbReference type="EC" id="2.7.11.1" evidence="1"/>
<feature type="domain" description="Protein kinase" evidence="11">
    <location>
        <begin position="38"/>
        <end position="411"/>
    </location>
</feature>
<dbReference type="GO" id="GO:0050684">
    <property type="term" value="P:regulation of mRNA processing"/>
    <property type="evidence" value="ECO:0007669"/>
    <property type="project" value="TreeGrafter"/>
</dbReference>
<dbReference type="GO" id="GO:0005524">
    <property type="term" value="F:ATP binding"/>
    <property type="evidence" value="ECO:0007669"/>
    <property type="project" value="UniProtKB-UniRule"/>
</dbReference>
<dbReference type="FunFam" id="3.30.200.20:FF:000303">
    <property type="entry name" value="Protein kinase superfamily protein"/>
    <property type="match status" value="1"/>
</dbReference>
<evidence type="ECO:0000256" key="6">
    <source>
        <dbReference type="ARBA" id="ARBA00022840"/>
    </source>
</evidence>
<sequence length="419" mass="47373">MSWSPSSGSGEEDEGIKSYRKGGYHAVRVGDAFAGGRYIAQRKLGWGYFSTVWLAYDTLSARFVALKIQKSAKEYSHAALHEIGLLSAIAEGDPSNSNCVVRLLDYFKHSGPNGQHYCIVLEFLGDSLLRLIRYNHNKGIGLDRVKNICRSILVALDSLHRKLGIIHSDLKPENVLLVSTINPEKDPVKSNFIPILERPEGNLNGGFPFTVNEKKLMIKTRRALVKISKRRVSMGGYVEFERSLDGIDLRCKVVDFGNACWFDKQFADEIQTRQYRAPEVIIGSGYSFSVDMWSFACIAFELATGDLLFAPKNRPGLTEDEDHLALMMELLGKMPRNIATTGSRSNDFFDKYGDLKRIRRLKSWALDRLLVEKYNFSEADARSFTEFLRPLLDFDPEKRPTAAQCLQNPWLQEPKEADA</sequence>
<dbReference type="Proteomes" id="UP001327560">
    <property type="component" value="Chromosome 3"/>
</dbReference>
<evidence type="ECO:0000256" key="2">
    <source>
        <dbReference type="ARBA" id="ARBA00022527"/>
    </source>
</evidence>
<evidence type="ECO:0000313" key="12">
    <source>
        <dbReference type="EMBL" id="WOK99911.1"/>
    </source>
</evidence>
<dbReference type="InterPro" id="IPR008271">
    <property type="entry name" value="Ser/Thr_kinase_AS"/>
</dbReference>
<organism evidence="12 13">
    <name type="scientific">Canna indica</name>
    <name type="common">Indian-shot</name>
    <dbReference type="NCBI Taxonomy" id="4628"/>
    <lineage>
        <taxon>Eukaryota</taxon>
        <taxon>Viridiplantae</taxon>
        <taxon>Streptophyta</taxon>
        <taxon>Embryophyta</taxon>
        <taxon>Tracheophyta</taxon>
        <taxon>Spermatophyta</taxon>
        <taxon>Magnoliopsida</taxon>
        <taxon>Liliopsida</taxon>
        <taxon>Zingiberales</taxon>
        <taxon>Cannaceae</taxon>
        <taxon>Canna</taxon>
    </lineage>
</organism>
<comment type="catalytic activity">
    <reaction evidence="8">
        <text>L-seryl-[protein] + ATP = O-phospho-L-seryl-[protein] + ADP + H(+)</text>
        <dbReference type="Rhea" id="RHEA:17989"/>
        <dbReference type="Rhea" id="RHEA-COMP:9863"/>
        <dbReference type="Rhea" id="RHEA-COMP:11604"/>
        <dbReference type="ChEBI" id="CHEBI:15378"/>
        <dbReference type="ChEBI" id="CHEBI:29999"/>
        <dbReference type="ChEBI" id="CHEBI:30616"/>
        <dbReference type="ChEBI" id="CHEBI:83421"/>
        <dbReference type="ChEBI" id="CHEBI:456216"/>
        <dbReference type="EC" id="2.7.11.1"/>
    </reaction>
</comment>
<gene>
    <name evidence="12" type="ORF">Cni_G08623</name>
</gene>
<evidence type="ECO:0000256" key="1">
    <source>
        <dbReference type="ARBA" id="ARBA00012513"/>
    </source>
</evidence>
<name>A0AAQ3K4G7_9LILI</name>
<keyword evidence="6 9" id="KW-0067">ATP-binding</keyword>
<dbReference type="SMART" id="SM00220">
    <property type="entry name" value="S_TKc"/>
    <property type="match status" value="1"/>
</dbReference>
<dbReference type="InterPro" id="IPR017441">
    <property type="entry name" value="Protein_kinase_ATP_BS"/>
</dbReference>
<keyword evidence="13" id="KW-1185">Reference proteome</keyword>